<comment type="caution">
    <text evidence="2">The sequence shown here is derived from an EMBL/GenBank/DDBJ whole genome shotgun (WGS) entry which is preliminary data.</text>
</comment>
<dbReference type="RefSeq" id="WP_162450442.1">
    <property type="nucleotide sequence ID" value="NZ_WLZY01000003.1"/>
</dbReference>
<dbReference type="AlphaFoldDB" id="A0A7K3M3G0"/>
<feature type="domain" description="Pyrrolo-quinoline quinone repeat" evidence="1">
    <location>
        <begin position="280"/>
        <end position="434"/>
    </location>
</feature>
<sequence>MPVRRRKWFVPAAAALLVVGGIAGFAGWQASQHSCTDAIPDADLPDVTVMTTPDELDEAIDRQITEQFGQSLDDQSIITDRITEAYDPAPPFGQPRLTMIDHPRDTDLAGNGIVLQSHGRNLAVTDSSTGQTTWARDQRGISYGTLSFGDRLAMAQVPENQALTVATVDVTDGEVLACAQIGEAVENPGYRVRQAAGAAVGDDSVALIQRQPGDQFGLFMVDVREGEIRWQRTVELDTMPELVDGAGDALVASQVPPGSTEAWSFTVDRRDNYPPEMLRLHAFSLADGTPIWDFGLDHDAGEQHFVHQVIGTTSERVVVRASRFDESSETIENHVIGLDATTGEPRWSHQLPPSPFDSYSEGRVFGDVVIVAETDDDPDSLYGSLVGYHASTGDQLWQTENVTSSLERGALLDDTAVLPGLSRRGILTIDLQSGDTSTAFDGLDVSEIIVDDTTLGVTFFFHGDPTLILYDRAG</sequence>
<dbReference type="InterPro" id="IPR011047">
    <property type="entry name" value="Quinoprotein_ADH-like_sf"/>
</dbReference>
<accession>A0A7K3M3G0</accession>
<protein>
    <submittedName>
        <fullName evidence="2">PQQ-binding-like beta-propeller repeat protein</fullName>
    </submittedName>
</protein>
<gene>
    <name evidence="2" type="ORF">F7O44_11935</name>
</gene>
<dbReference type="PANTHER" id="PTHR34512:SF30">
    <property type="entry name" value="OUTER MEMBRANE PROTEIN ASSEMBLY FACTOR BAMB"/>
    <property type="match status" value="1"/>
</dbReference>
<feature type="domain" description="Pyrrolo-quinoline quinone repeat" evidence="1">
    <location>
        <begin position="108"/>
        <end position="245"/>
    </location>
</feature>
<dbReference type="Pfam" id="PF13360">
    <property type="entry name" value="PQQ_2"/>
    <property type="match status" value="2"/>
</dbReference>
<dbReference type="Proteomes" id="UP000460435">
    <property type="component" value="Unassembled WGS sequence"/>
</dbReference>
<keyword evidence="3" id="KW-1185">Reference proteome</keyword>
<evidence type="ECO:0000313" key="3">
    <source>
        <dbReference type="Proteomes" id="UP000460435"/>
    </source>
</evidence>
<dbReference type="PANTHER" id="PTHR34512">
    <property type="entry name" value="CELL SURFACE PROTEIN"/>
    <property type="match status" value="1"/>
</dbReference>
<dbReference type="SUPFAM" id="SSF50998">
    <property type="entry name" value="Quinoprotein alcohol dehydrogenase-like"/>
    <property type="match status" value="1"/>
</dbReference>
<evidence type="ECO:0000259" key="1">
    <source>
        <dbReference type="Pfam" id="PF13360"/>
    </source>
</evidence>
<dbReference type="InterPro" id="IPR002372">
    <property type="entry name" value="PQQ_rpt_dom"/>
</dbReference>
<organism evidence="2 3">
    <name type="scientific">Phytoactinopolyspora mesophila</name>
    <dbReference type="NCBI Taxonomy" id="2650750"/>
    <lineage>
        <taxon>Bacteria</taxon>
        <taxon>Bacillati</taxon>
        <taxon>Actinomycetota</taxon>
        <taxon>Actinomycetes</taxon>
        <taxon>Jiangellales</taxon>
        <taxon>Jiangellaceae</taxon>
        <taxon>Phytoactinopolyspora</taxon>
    </lineage>
</organism>
<reference evidence="2 3" key="1">
    <citation type="submission" date="2019-11" db="EMBL/GenBank/DDBJ databases">
        <authorList>
            <person name="Li X.-J."/>
            <person name="Feng X.-M."/>
        </authorList>
    </citation>
    <scope>NUCLEOTIDE SEQUENCE [LARGE SCALE GENOMIC DNA]</scope>
    <source>
        <strain evidence="2 3">XMNu-373</strain>
    </source>
</reference>
<proteinExistence type="predicted"/>
<evidence type="ECO:0000313" key="2">
    <source>
        <dbReference type="EMBL" id="NDL57786.1"/>
    </source>
</evidence>
<name>A0A7K3M3G0_9ACTN</name>
<dbReference type="Gene3D" id="2.130.10.10">
    <property type="entry name" value="YVTN repeat-like/Quinoprotein amine dehydrogenase"/>
    <property type="match status" value="2"/>
</dbReference>
<dbReference type="EMBL" id="WLZY01000003">
    <property type="protein sequence ID" value="NDL57786.1"/>
    <property type="molecule type" value="Genomic_DNA"/>
</dbReference>
<dbReference type="InterPro" id="IPR015943">
    <property type="entry name" value="WD40/YVTN_repeat-like_dom_sf"/>
</dbReference>